<organism evidence="6 7">
    <name type="scientific">Pseudomonas trivialis</name>
    <dbReference type="NCBI Taxonomy" id="200450"/>
    <lineage>
        <taxon>Bacteria</taxon>
        <taxon>Pseudomonadati</taxon>
        <taxon>Pseudomonadota</taxon>
        <taxon>Gammaproteobacteria</taxon>
        <taxon>Pseudomonadales</taxon>
        <taxon>Pseudomonadaceae</taxon>
        <taxon>Pseudomonas</taxon>
    </lineage>
</organism>
<dbReference type="InterPro" id="IPR058163">
    <property type="entry name" value="LysR-type_TF_proteobact-type"/>
</dbReference>
<keyword evidence="7" id="KW-1185">Reference proteome</keyword>
<comment type="similarity">
    <text evidence="1">Belongs to the LysR transcriptional regulatory family.</text>
</comment>
<accession>A0ABY0UGU2</accession>
<dbReference type="CDD" id="cd08432">
    <property type="entry name" value="PBP2_GcdR_TrpI_HvrB_AmpR_like"/>
    <property type="match status" value="1"/>
</dbReference>
<proteinExistence type="inferred from homology"/>
<dbReference type="Pfam" id="PF03466">
    <property type="entry name" value="LysR_substrate"/>
    <property type="match status" value="1"/>
</dbReference>
<dbReference type="PROSITE" id="PS50931">
    <property type="entry name" value="HTH_LYSR"/>
    <property type="match status" value="1"/>
</dbReference>
<sequence length="306" mass="33643">MLAKHHRPLIGVLNHLVAFETAARLGSFRAAAEEMFVTQGAVAQQVRALEDKLGVELFDRLPRGLKPNQHGLEYVARIRLALGIIEDATEDLLNRDELNLPNQVLISTTPAFASRWLIPKLSHLADLYPDVSLMIDASDVTRPLKGKGRVDMAVRWGTPPFNNVHTRYLLSGRAFVVCSPSLAGASEWRQPDDLAEVPHISDSHNNWQRWYATYGENKTKITGPTFSQTNLALEAAEQGMGVALVPGLLVENSLKSGTLIRVLGGEFQLDTDAGFYILTGEDSTPSPAVAKVVDWLLSEANQDCLR</sequence>
<evidence type="ECO:0000259" key="5">
    <source>
        <dbReference type="PROSITE" id="PS50931"/>
    </source>
</evidence>
<feature type="domain" description="HTH lysR-type" evidence="5">
    <location>
        <begin position="13"/>
        <end position="68"/>
    </location>
</feature>
<dbReference type="Gene3D" id="3.40.190.10">
    <property type="entry name" value="Periplasmic binding protein-like II"/>
    <property type="match status" value="2"/>
</dbReference>
<evidence type="ECO:0000256" key="1">
    <source>
        <dbReference type="ARBA" id="ARBA00009437"/>
    </source>
</evidence>
<reference evidence="6 7" key="1">
    <citation type="submission" date="2016-10" db="EMBL/GenBank/DDBJ databases">
        <authorList>
            <person name="Varghese N."/>
            <person name="Submissions S."/>
        </authorList>
    </citation>
    <scope>NUCLEOTIDE SEQUENCE [LARGE SCALE GENOMIC DNA]</scope>
    <source>
        <strain evidence="6 7">BS3111</strain>
    </source>
</reference>
<dbReference type="PANTHER" id="PTHR30537">
    <property type="entry name" value="HTH-TYPE TRANSCRIPTIONAL REGULATOR"/>
    <property type="match status" value="1"/>
</dbReference>
<gene>
    <name evidence="6" type="ORF">SAMN04490205_3165</name>
</gene>
<dbReference type="PANTHER" id="PTHR30537:SF5">
    <property type="entry name" value="HTH-TYPE TRANSCRIPTIONAL ACTIVATOR TTDR-RELATED"/>
    <property type="match status" value="1"/>
</dbReference>
<keyword evidence="3" id="KW-0238">DNA-binding</keyword>
<dbReference type="InterPro" id="IPR036390">
    <property type="entry name" value="WH_DNA-bd_sf"/>
</dbReference>
<keyword evidence="4" id="KW-0804">Transcription</keyword>
<protein>
    <submittedName>
        <fullName evidence="6">Transcriptional regulator, LysR family</fullName>
    </submittedName>
</protein>
<evidence type="ECO:0000313" key="6">
    <source>
        <dbReference type="EMBL" id="SDS65034.1"/>
    </source>
</evidence>
<dbReference type="Proteomes" id="UP000183126">
    <property type="component" value="Chromosome I"/>
</dbReference>
<evidence type="ECO:0000256" key="4">
    <source>
        <dbReference type="ARBA" id="ARBA00023163"/>
    </source>
</evidence>
<dbReference type="EMBL" id="LT629760">
    <property type="protein sequence ID" value="SDS65034.1"/>
    <property type="molecule type" value="Genomic_DNA"/>
</dbReference>
<dbReference type="InterPro" id="IPR000847">
    <property type="entry name" value="LysR_HTH_N"/>
</dbReference>
<evidence type="ECO:0000256" key="2">
    <source>
        <dbReference type="ARBA" id="ARBA00023015"/>
    </source>
</evidence>
<dbReference type="PRINTS" id="PR00039">
    <property type="entry name" value="HTHLYSR"/>
</dbReference>
<name>A0ABY0UGU2_9PSED</name>
<keyword evidence="2" id="KW-0805">Transcription regulation</keyword>
<dbReference type="SUPFAM" id="SSF53850">
    <property type="entry name" value="Periplasmic binding protein-like II"/>
    <property type="match status" value="1"/>
</dbReference>
<dbReference type="RefSeq" id="WP_057008275.1">
    <property type="nucleotide sequence ID" value="NZ_JYLK01000007.1"/>
</dbReference>
<dbReference type="Gene3D" id="1.10.10.10">
    <property type="entry name" value="Winged helix-like DNA-binding domain superfamily/Winged helix DNA-binding domain"/>
    <property type="match status" value="1"/>
</dbReference>
<evidence type="ECO:0000313" key="7">
    <source>
        <dbReference type="Proteomes" id="UP000183126"/>
    </source>
</evidence>
<dbReference type="InterPro" id="IPR036388">
    <property type="entry name" value="WH-like_DNA-bd_sf"/>
</dbReference>
<dbReference type="SUPFAM" id="SSF46785">
    <property type="entry name" value="Winged helix' DNA-binding domain"/>
    <property type="match status" value="1"/>
</dbReference>
<evidence type="ECO:0000256" key="3">
    <source>
        <dbReference type="ARBA" id="ARBA00023125"/>
    </source>
</evidence>
<dbReference type="Pfam" id="PF00126">
    <property type="entry name" value="HTH_1"/>
    <property type="match status" value="1"/>
</dbReference>
<dbReference type="InterPro" id="IPR005119">
    <property type="entry name" value="LysR_subst-bd"/>
</dbReference>